<evidence type="ECO:0000313" key="9">
    <source>
        <dbReference type="EMBL" id="EAU41221.1"/>
    </source>
</evidence>
<dbReference type="PANTHER" id="PTHR43731">
    <property type="entry name" value="RHOMBOID PROTEASE"/>
    <property type="match status" value="1"/>
</dbReference>
<comment type="subcellular location">
    <subcellularLocation>
        <location evidence="1">Membrane</location>
        <topology evidence="1">Multi-pass membrane protein</topology>
    </subcellularLocation>
</comment>
<sequence>MTTEPDPYSPIRRSPPPAFNAPTVILFSIVVLVAVHFFRVYLAGPALEEWFVLNLAFIPGCYGDLAVDCSDRLAGVDYWTPASYMLLHGDAVHIGLNSLWLLVFGTPVARRLGAQRFLAFSIAGSVSGAALFYVINPGLLAPVIGASGAVSALMGAASRFALPRAGRISFMRADIRLPLEPIATCLTNRTVVVFVAAFFGTNFLFSTGLGGALGEGNVAWEAHLGGFAFGFLGFALFDRKMPGSPAF</sequence>
<evidence type="ECO:0000313" key="10">
    <source>
        <dbReference type="Proteomes" id="UP000004310"/>
    </source>
</evidence>
<dbReference type="InterPro" id="IPR035952">
    <property type="entry name" value="Rhomboid-like_sf"/>
</dbReference>
<dbReference type="GO" id="GO:0004252">
    <property type="term" value="F:serine-type endopeptidase activity"/>
    <property type="evidence" value="ECO:0007669"/>
    <property type="project" value="InterPro"/>
</dbReference>
<dbReference type="AlphaFoldDB" id="Q0G2H7"/>
<accession>Q0G2H7</accession>
<evidence type="ECO:0000256" key="2">
    <source>
        <dbReference type="ARBA" id="ARBA00009045"/>
    </source>
</evidence>
<feature type="transmembrane region" description="Helical" evidence="7">
    <location>
        <begin position="191"/>
        <end position="212"/>
    </location>
</feature>
<keyword evidence="4" id="KW-0378">Hydrolase</keyword>
<feature type="transmembrane region" description="Helical" evidence="7">
    <location>
        <begin position="141"/>
        <end position="162"/>
    </location>
</feature>
<comment type="similarity">
    <text evidence="2">Belongs to the peptidase S54 family.</text>
</comment>
<feature type="transmembrane region" description="Helical" evidence="7">
    <location>
        <begin position="21"/>
        <end position="42"/>
    </location>
</feature>
<evidence type="ECO:0000256" key="1">
    <source>
        <dbReference type="ARBA" id="ARBA00004141"/>
    </source>
</evidence>
<proteinExistence type="inferred from homology"/>
<dbReference type="eggNOG" id="COG0705">
    <property type="taxonomic scope" value="Bacteria"/>
</dbReference>
<keyword evidence="3 7" id="KW-0812">Transmembrane</keyword>
<evidence type="ECO:0000256" key="3">
    <source>
        <dbReference type="ARBA" id="ARBA00022692"/>
    </source>
</evidence>
<feature type="transmembrane region" description="Helical" evidence="7">
    <location>
        <begin position="218"/>
        <end position="237"/>
    </location>
</feature>
<keyword evidence="5 7" id="KW-1133">Transmembrane helix</keyword>
<feature type="transmembrane region" description="Helical" evidence="7">
    <location>
        <begin position="85"/>
        <end position="105"/>
    </location>
</feature>
<name>Q0G2H7_9HYPH</name>
<evidence type="ECO:0000256" key="6">
    <source>
        <dbReference type="ARBA" id="ARBA00023136"/>
    </source>
</evidence>
<dbReference type="Gene3D" id="1.20.1540.10">
    <property type="entry name" value="Rhomboid-like"/>
    <property type="match status" value="1"/>
</dbReference>
<organism evidence="9 10">
    <name type="scientific">Fulvimarina pelagi HTCC2506</name>
    <dbReference type="NCBI Taxonomy" id="314231"/>
    <lineage>
        <taxon>Bacteria</taxon>
        <taxon>Pseudomonadati</taxon>
        <taxon>Pseudomonadota</taxon>
        <taxon>Alphaproteobacteria</taxon>
        <taxon>Hyphomicrobiales</taxon>
        <taxon>Aurantimonadaceae</taxon>
        <taxon>Fulvimarina</taxon>
    </lineage>
</organism>
<dbReference type="PANTHER" id="PTHR43731:SF14">
    <property type="entry name" value="PRESENILIN-ASSOCIATED RHOMBOID-LIKE PROTEIN, MITOCHONDRIAL"/>
    <property type="match status" value="1"/>
</dbReference>
<keyword evidence="6 7" id="KW-0472">Membrane</keyword>
<dbReference type="HOGENOM" id="CLU_055068_5_0_5"/>
<dbReference type="SUPFAM" id="SSF144091">
    <property type="entry name" value="Rhomboid-like"/>
    <property type="match status" value="1"/>
</dbReference>
<evidence type="ECO:0000256" key="5">
    <source>
        <dbReference type="ARBA" id="ARBA00022989"/>
    </source>
</evidence>
<protein>
    <recommendedName>
        <fullName evidence="8">Peptidase S54 rhomboid domain-containing protein</fullName>
    </recommendedName>
</protein>
<dbReference type="Pfam" id="PF01694">
    <property type="entry name" value="Rhomboid"/>
    <property type="match status" value="1"/>
</dbReference>
<dbReference type="InterPro" id="IPR022764">
    <property type="entry name" value="Peptidase_S54_rhomboid_dom"/>
</dbReference>
<dbReference type="STRING" id="217511.GCA_001463845_02061"/>
<dbReference type="InterPro" id="IPR050925">
    <property type="entry name" value="Rhomboid_protease_S54"/>
</dbReference>
<evidence type="ECO:0000256" key="7">
    <source>
        <dbReference type="SAM" id="Phobius"/>
    </source>
</evidence>
<evidence type="ECO:0000256" key="4">
    <source>
        <dbReference type="ARBA" id="ARBA00022801"/>
    </source>
</evidence>
<dbReference type="Proteomes" id="UP000004310">
    <property type="component" value="Unassembled WGS sequence"/>
</dbReference>
<reference evidence="9 10" key="1">
    <citation type="journal article" date="2010" name="J. Bacteriol.">
        <title>Genome sequence of Fulvimarina pelagi HTCC2506T, a Mn(II)-oxidizing alphaproteobacterium possessing an aerobic anoxygenic photosynthetic gene cluster and Xanthorhodopsin.</title>
        <authorList>
            <person name="Kang I."/>
            <person name="Oh H.M."/>
            <person name="Lim S.I."/>
            <person name="Ferriera S."/>
            <person name="Giovannoni S.J."/>
            <person name="Cho J.C."/>
        </authorList>
    </citation>
    <scope>NUCLEOTIDE SEQUENCE [LARGE SCALE GENOMIC DNA]</scope>
    <source>
        <strain evidence="9 10">HTCC2506</strain>
    </source>
</reference>
<dbReference type="RefSeq" id="WP_007065270.1">
    <property type="nucleotide sequence ID" value="NZ_DS022272.1"/>
</dbReference>
<dbReference type="EMBL" id="AATP01000003">
    <property type="protein sequence ID" value="EAU41221.1"/>
    <property type="molecule type" value="Genomic_DNA"/>
</dbReference>
<dbReference type="GO" id="GO:0016020">
    <property type="term" value="C:membrane"/>
    <property type="evidence" value="ECO:0007669"/>
    <property type="project" value="UniProtKB-SubCell"/>
</dbReference>
<feature type="domain" description="Peptidase S54 rhomboid" evidence="8">
    <location>
        <begin position="78"/>
        <end position="232"/>
    </location>
</feature>
<keyword evidence="10" id="KW-1185">Reference proteome</keyword>
<gene>
    <name evidence="9" type="ORF">FP2506_00600</name>
</gene>
<feature type="transmembrane region" description="Helical" evidence="7">
    <location>
        <begin position="117"/>
        <end position="135"/>
    </location>
</feature>
<comment type="caution">
    <text evidence="9">The sequence shown here is derived from an EMBL/GenBank/DDBJ whole genome shotgun (WGS) entry which is preliminary data.</text>
</comment>
<evidence type="ECO:0000259" key="8">
    <source>
        <dbReference type="Pfam" id="PF01694"/>
    </source>
</evidence>